<dbReference type="KEGG" id="tng:GSTEN00033334G001"/>
<accession>Q4RJQ0</accession>
<sequence length="82" mass="9353">MADPTVTQNMFQEGLYHVFFRDSPRGAAQVSSSGGLTNARIHRWFGTVFMAAGCLAVEVQRKANKLKVNEFKMLHLYRLCFR</sequence>
<dbReference type="EMBL" id="CAAE01015035">
    <property type="protein sequence ID" value="CAG11382.1"/>
    <property type="molecule type" value="Genomic_DNA"/>
</dbReference>
<comment type="caution">
    <text evidence="1">The sequence shown here is derived from an EMBL/GenBank/DDBJ whole genome shotgun (WGS) entry which is preliminary data.</text>
</comment>
<name>Q4RJQ0_TETNG</name>
<proteinExistence type="predicted"/>
<protein>
    <submittedName>
        <fullName evidence="1">(spotted green pufferfish) hypothetical protein</fullName>
    </submittedName>
</protein>
<dbReference type="AlphaFoldDB" id="Q4RJQ0"/>
<evidence type="ECO:0000313" key="1">
    <source>
        <dbReference type="EMBL" id="CAG11382.1"/>
    </source>
</evidence>
<reference evidence="1" key="2">
    <citation type="submission" date="2004-02" db="EMBL/GenBank/DDBJ databases">
        <authorList>
            <consortium name="Genoscope"/>
            <consortium name="Whitehead Institute Centre for Genome Research"/>
        </authorList>
    </citation>
    <scope>NUCLEOTIDE SEQUENCE</scope>
</reference>
<dbReference type="OrthoDB" id="8932019at2759"/>
<gene>
    <name evidence="1" type="ORF">GSTENG00033334001</name>
</gene>
<organism evidence="1">
    <name type="scientific">Tetraodon nigroviridis</name>
    <name type="common">Spotted green pufferfish</name>
    <name type="synonym">Chelonodon nigroviridis</name>
    <dbReference type="NCBI Taxonomy" id="99883"/>
    <lineage>
        <taxon>Eukaryota</taxon>
        <taxon>Metazoa</taxon>
        <taxon>Chordata</taxon>
        <taxon>Craniata</taxon>
        <taxon>Vertebrata</taxon>
        <taxon>Euteleostomi</taxon>
        <taxon>Actinopterygii</taxon>
        <taxon>Neopterygii</taxon>
        <taxon>Teleostei</taxon>
        <taxon>Neoteleostei</taxon>
        <taxon>Acanthomorphata</taxon>
        <taxon>Eupercaria</taxon>
        <taxon>Tetraodontiformes</taxon>
        <taxon>Tetradontoidea</taxon>
        <taxon>Tetraodontidae</taxon>
        <taxon>Tetraodon</taxon>
    </lineage>
</organism>
<reference evidence="1" key="1">
    <citation type="journal article" date="2004" name="Nature">
        <title>Genome duplication in the teleost fish Tetraodon nigroviridis reveals the early vertebrate proto-karyotype.</title>
        <authorList>
            <person name="Jaillon O."/>
            <person name="Aury J.-M."/>
            <person name="Brunet F."/>
            <person name="Petit J.-L."/>
            <person name="Stange-Thomann N."/>
            <person name="Mauceli E."/>
            <person name="Bouneau L."/>
            <person name="Fischer C."/>
            <person name="Ozouf-Costaz C."/>
            <person name="Bernot A."/>
            <person name="Nicaud S."/>
            <person name="Jaffe D."/>
            <person name="Fisher S."/>
            <person name="Lutfalla G."/>
            <person name="Dossat C."/>
            <person name="Segurens B."/>
            <person name="Dasilva C."/>
            <person name="Salanoubat M."/>
            <person name="Levy M."/>
            <person name="Boudet N."/>
            <person name="Castellano S."/>
            <person name="Anthouard V."/>
            <person name="Jubin C."/>
            <person name="Castelli V."/>
            <person name="Katinka M."/>
            <person name="Vacherie B."/>
            <person name="Biemont C."/>
            <person name="Skalli Z."/>
            <person name="Cattolico L."/>
            <person name="Poulain J."/>
            <person name="De Berardinis V."/>
            <person name="Cruaud C."/>
            <person name="Duprat S."/>
            <person name="Brottier P."/>
            <person name="Coutanceau J.-P."/>
            <person name="Gouzy J."/>
            <person name="Parra G."/>
            <person name="Lardier G."/>
            <person name="Chapple C."/>
            <person name="McKernan K.J."/>
            <person name="McEwan P."/>
            <person name="Bosak S."/>
            <person name="Kellis M."/>
            <person name="Volff J.-N."/>
            <person name="Guigo R."/>
            <person name="Zody M.C."/>
            <person name="Mesirov J."/>
            <person name="Lindblad-Toh K."/>
            <person name="Birren B."/>
            <person name="Nusbaum C."/>
            <person name="Kahn D."/>
            <person name="Robinson-Rechavi M."/>
            <person name="Laudet V."/>
            <person name="Schachter V."/>
            <person name="Quetier F."/>
            <person name="Saurin W."/>
            <person name="Scarpelli C."/>
            <person name="Wincker P."/>
            <person name="Lander E.S."/>
            <person name="Weissenbach J."/>
            <person name="Roest Crollius H."/>
        </authorList>
    </citation>
    <scope>NUCLEOTIDE SEQUENCE [LARGE SCALE GENOMIC DNA]</scope>
</reference>